<protein>
    <recommendedName>
        <fullName evidence="1">DUF4214 domain-containing protein</fullName>
    </recommendedName>
</protein>
<evidence type="ECO:0000313" key="3">
    <source>
        <dbReference type="Proteomes" id="UP000193926"/>
    </source>
</evidence>
<dbReference type="Pfam" id="PF13946">
    <property type="entry name" value="DUF4214"/>
    <property type="match status" value="1"/>
</dbReference>
<feature type="domain" description="DUF4214" evidence="1">
    <location>
        <begin position="476"/>
        <end position="530"/>
    </location>
</feature>
<dbReference type="SUPFAM" id="SSF51120">
    <property type="entry name" value="beta-Roll"/>
    <property type="match status" value="1"/>
</dbReference>
<dbReference type="InterPro" id="IPR011049">
    <property type="entry name" value="Serralysin-like_metalloprot_C"/>
</dbReference>
<dbReference type="OrthoDB" id="9795675at2"/>
<sequence>MAFLEQSLFGPTGFLSVDITSPDPSRLVLTHTVYTDANVSVTLRGSGFLLSNSGEVLTGQITSMEFDGLDVRQGTISGINWSAPAFLNALNAISESSDFAPLAALFNQSSRITLDASGGLTRFDQELAWSPFLPLLTKPITFIGSPFGDSIEGASGNDILQPAGNSDMRDRIVGSAGNDRIVFDISNSDNNAGYWVDYDSFTESLSFNIDSVANAGSIIGESMVDKLENVNDALETSLGLEGTLGDDTYNIRTGQDHLLFLNGNEGSDSYFIDSPGSVVVLDYQFGASGRATSGVDINLGTGAILDDGLGFSETLDVQNAPDALLIFATDEADVIRDGADNQLIRFYSADDTFFAGAGGIDSVDGGAGEDTVVFEQTVQGALSIQFQNGQSIVADRGAPGDLTYLVSVENLQTQGNVVLELDKHDGIGLISAENLTTLTELYIAYFNRAADALGLSFWATAFQKNGFSFEEIADLFFTQPETVALYSDVSDGEFVNAVYNNVLGRNPDQAGFDFWTGQLAAGNVTESGFILDLLAGARAATGSPDDVAYIENKTDIGLYFAVIQGQSDVAAANSVMAAFDGSASSIDAAQALSDAALSDAVAGSSDLLLPVVGVVDSPFALFG</sequence>
<dbReference type="InterPro" id="IPR038255">
    <property type="entry name" value="PBS_linker_sf"/>
</dbReference>
<dbReference type="AlphaFoldDB" id="A0A1X4NP81"/>
<organism evidence="2 3">
    <name type="scientific">Marivita geojedonensis</name>
    <dbReference type="NCBI Taxonomy" id="1123756"/>
    <lineage>
        <taxon>Bacteria</taxon>
        <taxon>Pseudomonadati</taxon>
        <taxon>Pseudomonadota</taxon>
        <taxon>Alphaproteobacteria</taxon>
        <taxon>Rhodobacterales</taxon>
        <taxon>Roseobacteraceae</taxon>
        <taxon>Marivita</taxon>
    </lineage>
</organism>
<dbReference type="STRING" id="1123756.MGEO_03815"/>
<gene>
    <name evidence="2" type="ORF">MGEO_03815</name>
</gene>
<reference evidence="2 3" key="1">
    <citation type="submission" date="2014-03" db="EMBL/GenBank/DDBJ databases">
        <title>The draft genome sequence of Marivita geojedonensis KCTC 23882.</title>
        <authorList>
            <person name="Lai Q."/>
            <person name="Shao Z."/>
        </authorList>
    </citation>
    <scope>NUCLEOTIDE SEQUENCE [LARGE SCALE GENOMIC DNA]</scope>
    <source>
        <strain evidence="2 3">DPG-138</strain>
    </source>
</reference>
<proteinExistence type="predicted"/>
<name>A0A1X4NP81_9RHOB</name>
<comment type="caution">
    <text evidence="2">The sequence shown here is derived from an EMBL/GenBank/DDBJ whole genome shotgun (WGS) entry which is preliminary data.</text>
</comment>
<dbReference type="Proteomes" id="UP000193926">
    <property type="component" value="Unassembled WGS sequence"/>
</dbReference>
<dbReference type="InterPro" id="IPR025282">
    <property type="entry name" value="DUF4214"/>
</dbReference>
<dbReference type="RefSeq" id="WP_085635391.1">
    <property type="nucleotide sequence ID" value="NZ_JFKC01000002.1"/>
</dbReference>
<keyword evidence="3" id="KW-1185">Reference proteome</keyword>
<evidence type="ECO:0000313" key="2">
    <source>
        <dbReference type="EMBL" id="OSQ52515.1"/>
    </source>
</evidence>
<evidence type="ECO:0000259" key="1">
    <source>
        <dbReference type="Pfam" id="PF13946"/>
    </source>
</evidence>
<dbReference type="EMBL" id="JFKC01000002">
    <property type="protein sequence ID" value="OSQ52515.1"/>
    <property type="molecule type" value="Genomic_DNA"/>
</dbReference>
<dbReference type="PRINTS" id="PR00313">
    <property type="entry name" value="CABNDNGRPT"/>
</dbReference>
<accession>A0A1X4NP81</accession>
<dbReference type="Gene3D" id="1.10.3130.20">
    <property type="entry name" value="Phycobilisome linker domain"/>
    <property type="match status" value="1"/>
</dbReference>